<keyword evidence="4" id="KW-0256">Endoplasmic reticulum</keyword>
<dbReference type="PRINTS" id="PR00625">
    <property type="entry name" value="JDOMAIN"/>
</dbReference>
<keyword evidence="6 10" id="KW-1133">Transmembrane helix</keyword>
<dbReference type="FunFam" id="1.10.287.110:FF:000063">
    <property type="entry name" value="Translocation protein SEC63"/>
    <property type="match status" value="1"/>
</dbReference>
<evidence type="ECO:0000313" key="12">
    <source>
        <dbReference type="EMBL" id="KAL3281061.1"/>
    </source>
</evidence>
<dbReference type="CDD" id="cd06257">
    <property type="entry name" value="DnaJ"/>
    <property type="match status" value="1"/>
</dbReference>
<keyword evidence="13" id="KW-1185">Reference proteome</keyword>
<feature type="compositionally biased region" description="Acidic residues" evidence="9">
    <location>
        <begin position="728"/>
        <end position="738"/>
    </location>
</feature>
<dbReference type="Gene3D" id="1.10.287.110">
    <property type="entry name" value="DnaJ domain"/>
    <property type="match status" value="1"/>
</dbReference>
<feature type="domain" description="J" evidence="11">
    <location>
        <begin position="104"/>
        <end position="166"/>
    </location>
</feature>
<organism evidence="12 13">
    <name type="scientific">Cryptolaemus montrouzieri</name>
    <dbReference type="NCBI Taxonomy" id="559131"/>
    <lineage>
        <taxon>Eukaryota</taxon>
        <taxon>Metazoa</taxon>
        <taxon>Ecdysozoa</taxon>
        <taxon>Arthropoda</taxon>
        <taxon>Hexapoda</taxon>
        <taxon>Insecta</taxon>
        <taxon>Pterygota</taxon>
        <taxon>Neoptera</taxon>
        <taxon>Endopterygota</taxon>
        <taxon>Coleoptera</taxon>
        <taxon>Polyphaga</taxon>
        <taxon>Cucujiformia</taxon>
        <taxon>Coccinelloidea</taxon>
        <taxon>Coccinellidae</taxon>
        <taxon>Scymninae</taxon>
        <taxon>Scymnini</taxon>
        <taxon>Cryptolaemus</taxon>
    </lineage>
</organism>
<evidence type="ECO:0000313" key="13">
    <source>
        <dbReference type="Proteomes" id="UP001516400"/>
    </source>
</evidence>
<comment type="caution">
    <text evidence="12">The sequence shown here is derived from an EMBL/GenBank/DDBJ whole genome shotgun (WGS) entry which is preliminary data.</text>
</comment>
<feature type="compositionally biased region" description="Acidic residues" evidence="9">
    <location>
        <begin position="574"/>
        <end position="587"/>
    </location>
</feature>
<dbReference type="SUPFAM" id="SSF81296">
    <property type="entry name" value="E set domains"/>
    <property type="match status" value="1"/>
</dbReference>
<evidence type="ECO:0000256" key="5">
    <source>
        <dbReference type="ARBA" id="ARBA00022927"/>
    </source>
</evidence>
<dbReference type="FunFam" id="2.60.40.150:FF:000184">
    <property type="entry name" value="Translocation protein SEC63"/>
    <property type="match status" value="1"/>
</dbReference>
<keyword evidence="7 10" id="KW-0472">Membrane</keyword>
<keyword evidence="5" id="KW-0653">Protein transport</keyword>
<feature type="compositionally biased region" description="Basic residues" evidence="9">
    <location>
        <begin position="523"/>
        <end position="546"/>
    </location>
</feature>
<dbReference type="InterPro" id="IPR036869">
    <property type="entry name" value="J_dom_sf"/>
</dbReference>
<feature type="compositionally biased region" description="Basic and acidic residues" evidence="9">
    <location>
        <begin position="588"/>
        <end position="605"/>
    </location>
</feature>
<dbReference type="SMART" id="SM00271">
    <property type="entry name" value="DnaJ"/>
    <property type="match status" value="1"/>
</dbReference>
<dbReference type="EMBL" id="JABFTP020000144">
    <property type="protein sequence ID" value="KAL3281061.1"/>
    <property type="molecule type" value="Genomic_DNA"/>
</dbReference>
<feature type="transmembrane region" description="Helical" evidence="10">
    <location>
        <begin position="14"/>
        <end position="34"/>
    </location>
</feature>
<evidence type="ECO:0000256" key="6">
    <source>
        <dbReference type="ARBA" id="ARBA00022989"/>
    </source>
</evidence>
<keyword evidence="8" id="KW-0143">Chaperone</keyword>
<dbReference type="PANTHER" id="PTHR24075:SF0">
    <property type="entry name" value="TRANSLOCATION PROTEIN SEC63 HOMOLOG"/>
    <property type="match status" value="1"/>
</dbReference>
<dbReference type="AlphaFoldDB" id="A0ABD2NQQ9"/>
<dbReference type="PROSITE" id="PS50076">
    <property type="entry name" value="DNAJ_2"/>
    <property type="match status" value="1"/>
</dbReference>
<feature type="compositionally biased region" description="Acidic residues" evidence="9">
    <location>
        <begin position="747"/>
        <end position="758"/>
    </location>
</feature>
<dbReference type="Gene3D" id="2.60.40.150">
    <property type="entry name" value="C2 domain"/>
    <property type="match status" value="1"/>
</dbReference>
<evidence type="ECO:0000256" key="8">
    <source>
        <dbReference type="ARBA" id="ARBA00023186"/>
    </source>
</evidence>
<dbReference type="InterPro" id="IPR035892">
    <property type="entry name" value="C2_domain_sf"/>
</dbReference>
<feature type="region of interest" description="Disordered" evidence="9">
    <location>
        <begin position="725"/>
        <end position="758"/>
    </location>
</feature>
<dbReference type="SMART" id="SM00973">
    <property type="entry name" value="Sec63"/>
    <property type="match status" value="1"/>
</dbReference>
<evidence type="ECO:0000256" key="9">
    <source>
        <dbReference type="SAM" id="MobiDB-lite"/>
    </source>
</evidence>
<dbReference type="GO" id="GO:0015031">
    <property type="term" value="P:protein transport"/>
    <property type="evidence" value="ECO:0007669"/>
    <property type="project" value="UniProtKB-KW"/>
</dbReference>
<sequence>MGQKFQYDESGGTFFYFLLSFLALILIPATIYYWPKKKKRDPDEDSKRCHCPPCIQKREYLKNAEPWKGPKDLLIKFLILAGWVILILLAYKVSQFDYEMANFDPFEILKIPLGASEAEIKRSYRKLSLILHPDKDTGNAKEFMKLTKAYQALTNEEARKNWEKYGNPDGPGAMSFGIALPSWIVEKENSVWVLGLYALVFMIALPIVVGTWWYRSIKFTGDQVLLDTTQMYYYFFHRTPNMILKRVIMILAASFEFDRRHNSEIVERSSDNEEIPQLFKKLPHLQEKNKEQPMCRMYSIKARTIIHAHLTRIPLNPATLENDRRYIIAKCPYLVLEQVNCVNQLILLAYARRIQHVPSIETIENCMKLCPMIVQAMWEHKSPLLQLPYINEDNLKYFMSKKRHVKTLQQYAQLKSDERRSLLRSLSDHEYEDVMRVLGNMPYVDFHVKCEVIDDENPTEVTAGAIVTVTVTLTRHNMSTLFGDETAKDHSLINENGEEVENKEPAAGEGDSEPVAKRPAWMKQKRGGGKKSKKTGKQNKPPAKHNAKVEESPVPSVDKKKPKEEKEKPSKEDASDESDESDGETIETNDKSSDEDNDNNQRSENSDDDDQEWEKFKKIRDRERSLEGKSKTSHPVHCPYFPAEKQEYWWTYICDRKSRTLLTAPYYVTSLVNQETVHLKFTAPNWPGVYTFTVCLRSDSYSGFDQQKDIKLDVKEAYKEVVDHPQWEFEDSADEGVAENDAHESEYTTDDDIPDEDD</sequence>
<dbReference type="SUPFAM" id="SSF158702">
    <property type="entry name" value="Sec63 N-terminal domain-like"/>
    <property type="match status" value="1"/>
</dbReference>
<accession>A0ABD2NQQ9</accession>
<keyword evidence="3 10" id="KW-0812">Transmembrane</keyword>
<keyword evidence="2" id="KW-0813">Transport</keyword>
<protein>
    <recommendedName>
        <fullName evidence="11">J domain-containing protein</fullName>
    </recommendedName>
</protein>
<dbReference type="Pfam" id="PF00226">
    <property type="entry name" value="DnaJ"/>
    <property type="match status" value="1"/>
</dbReference>
<evidence type="ECO:0000256" key="2">
    <source>
        <dbReference type="ARBA" id="ARBA00022448"/>
    </source>
</evidence>
<dbReference type="GO" id="GO:0005789">
    <property type="term" value="C:endoplasmic reticulum membrane"/>
    <property type="evidence" value="ECO:0007669"/>
    <property type="project" value="UniProtKB-SubCell"/>
</dbReference>
<dbReference type="FunFam" id="1.10.3380.10:FF:000011">
    <property type="entry name" value="Translocation protein SEC63"/>
    <property type="match status" value="1"/>
</dbReference>
<dbReference type="InterPro" id="IPR001623">
    <property type="entry name" value="DnaJ_domain"/>
</dbReference>
<feature type="transmembrane region" description="Helical" evidence="10">
    <location>
        <begin position="191"/>
        <end position="214"/>
    </location>
</feature>
<evidence type="ECO:0000256" key="7">
    <source>
        <dbReference type="ARBA" id="ARBA00023136"/>
    </source>
</evidence>
<evidence type="ECO:0000256" key="3">
    <source>
        <dbReference type="ARBA" id="ARBA00022692"/>
    </source>
</evidence>
<dbReference type="PANTHER" id="PTHR24075">
    <property type="entry name" value="SEC63 DOMAIN-CONTAINING"/>
    <property type="match status" value="1"/>
</dbReference>
<feature type="compositionally biased region" description="Basic and acidic residues" evidence="9">
    <location>
        <begin position="547"/>
        <end position="573"/>
    </location>
</feature>
<dbReference type="Proteomes" id="UP001516400">
    <property type="component" value="Unassembled WGS sequence"/>
</dbReference>
<reference evidence="12 13" key="1">
    <citation type="journal article" date="2021" name="BMC Biol.">
        <title>Horizontally acquired antibacterial genes associated with adaptive radiation of ladybird beetles.</title>
        <authorList>
            <person name="Li H.S."/>
            <person name="Tang X.F."/>
            <person name="Huang Y.H."/>
            <person name="Xu Z.Y."/>
            <person name="Chen M.L."/>
            <person name="Du X.Y."/>
            <person name="Qiu B.Y."/>
            <person name="Chen P.T."/>
            <person name="Zhang W."/>
            <person name="Slipinski A."/>
            <person name="Escalona H.E."/>
            <person name="Waterhouse R.M."/>
            <person name="Zwick A."/>
            <person name="Pang H."/>
        </authorList>
    </citation>
    <scope>NUCLEOTIDE SEQUENCE [LARGE SCALE GENOMIC DNA]</scope>
    <source>
        <strain evidence="12">SYSU2018</strain>
    </source>
</reference>
<gene>
    <name evidence="12" type="ORF">HHI36_004285</name>
</gene>
<dbReference type="Gene3D" id="1.10.150.20">
    <property type="entry name" value="5' to 3' exonuclease, C-terminal subdomain"/>
    <property type="match status" value="1"/>
</dbReference>
<evidence type="ECO:0000259" key="11">
    <source>
        <dbReference type="PROSITE" id="PS50076"/>
    </source>
</evidence>
<dbReference type="Pfam" id="PF02889">
    <property type="entry name" value="Sec63"/>
    <property type="match status" value="2"/>
</dbReference>
<name>A0ABD2NQQ9_9CUCU</name>
<dbReference type="InterPro" id="IPR014756">
    <property type="entry name" value="Ig_E-set"/>
</dbReference>
<evidence type="ECO:0000256" key="1">
    <source>
        <dbReference type="ARBA" id="ARBA00004477"/>
    </source>
</evidence>
<proteinExistence type="predicted"/>
<feature type="transmembrane region" description="Helical" evidence="10">
    <location>
        <begin position="73"/>
        <end position="91"/>
    </location>
</feature>
<feature type="region of interest" description="Disordered" evidence="9">
    <location>
        <begin position="498"/>
        <end position="636"/>
    </location>
</feature>
<dbReference type="InterPro" id="IPR004179">
    <property type="entry name" value="Sec63-dom"/>
</dbReference>
<evidence type="ECO:0000256" key="10">
    <source>
        <dbReference type="SAM" id="Phobius"/>
    </source>
</evidence>
<comment type="subcellular location">
    <subcellularLocation>
        <location evidence="1">Endoplasmic reticulum membrane</location>
        <topology evidence="1">Multi-pass membrane protein</topology>
    </subcellularLocation>
</comment>
<feature type="compositionally biased region" description="Basic and acidic residues" evidence="9">
    <location>
        <begin position="613"/>
        <end position="630"/>
    </location>
</feature>
<dbReference type="SUPFAM" id="SSF46565">
    <property type="entry name" value="Chaperone J-domain"/>
    <property type="match status" value="1"/>
</dbReference>
<dbReference type="Gene3D" id="1.10.3380.10">
    <property type="entry name" value="Sec63 N-terminal domain-like domain"/>
    <property type="match status" value="1"/>
</dbReference>
<evidence type="ECO:0000256" key="4">
    <source>
        <dbReference type="ARBA" id="ARBA00022824"/>
    </source>
</evidence>